<dbReference type="SUPFAM" id="SSF50022">
    <property type="entry name" value="ISP domain"/>
    <property type="match status" value="1"/>
</dbReference>
<evidence type="ECO:0000313" key="9">
    <source>
        <dbReference type="Proteomes" id="UP000280726"/>
    </source>
</evidence>
<evidence type="ECO:0000256" key="6">
    <source>
        <dbReference type="SAM" id="MobiDB-lite"/>
    </source>
</evidence>
<dbReference type="Proteomes" id="UP000280726">
    <property type="component" value="Unassembled WGS sequence"/>
</dbReference>
<protein>
    <submittedName>
        <fullName evidence="8">Glycine/D-amino acid oxidase-like deaminating enzyme</fullName>
    </submittedName>
</protein>
<evidence type="ECO:0000259" key="7">
    <source>
        <dbReference type="PROSITE" id="PS51296"/>
    </source>
</evidence>
<dbReference type="InterPro" id="IPR006076">
    <property type="entry name" value="FAD-dep_OxRdtase"/>
</dbReference>
<dbReference type="Pfam" id="PF01266">
    <property type="entry name" value="DAO"/>
    <property type="match status" value="1"/>
</dbReference>
<dbReference type="PROSITE" id="PS51296">
    <property type="entry name" value="RIESKE"/>
    <property type="match status" value="1"/>
</dbReference>
<dbReference type="PANTHER" id="PTHR13847:SF274">
    <property type="entry name" value="RIESKE 2FE-2S IRON-SULFUR PROTEIN YHFW-RELATED"/>
    <property type="match status" value="1"/>
</dbReference>
<keyword evidence="5" id="KW-1015">Disulfide bond</keyword>
<dbReference type="GO" id="GO:0016705">
    <property type="term" value="F:oxidoreductase activity, acting on paired donors, with incorporation or reduction of molecular oxygen"/>
    <property type="evidence" value="ECO:0007669"/>
    <property type="project" value="UniProtKB-ARBA"/>
</dbReference>
<proteinExistence type="predicted"/>
<name>A0A3N4ZLT0_9MICO</name>
<evidence type="ECO:0000313" key="8">
    <source>
        <dbReference type="EMBL" id="RPF26652.1"/>
    </source>
</evidence>
<dbReference type="RefSeq" id="WP_123915556.1">
    <property type="nucleotide sequence ID" value="NZ_RKRA01000001.1"/>
</dbReference>
<gene>
    <name evidence="8" type="ORF">EDD32_1100</name>
</gene>
<keyword evidence="1" id="KW-0001">2Fe-2S</keyword>
<reference evidence="8 9" key="1">
    <citation type="submission" date="2018-11" db="EMBL/GenBank/DDBJ databases">
        <title>Sequencing the genomes of 1000 actinobacteria strains.</title>
        <authorList>
            <person name="Klenk H.-P."/>
        </authorList>
    </citation>
    <scope>NUCLEOTIDE SEQUENCE [LARGE SCALE GENOMIC DNA]</scope>
    <source>
        <strain evidence="8 9">DSM 14418</strain>
    </source>
</reference>
<dbReference type="InterPro" id="IPR036188">
    <property type="entry name" value="FAD/NAD-bd_sf"/>
</dbReference>
<organism evidence="8 9">
    <name type="scientific">Georgenia muralis</name>
    <dbReference type="NCBI Taxonomy" id="154117"/>
    <lineage>
        <taxon>Bacteria</taxon>
        <taxon>Bacillati</taxon>
        <taxon>Actinomycetota</taxon>
        <taxon>Actinomycetes</taxon>
        <taxon>Micrococcales</taxon>
        <taxon>Bogoriellaceae</taxon>
        <taxon>Georgenia</taxon>
    </lineage>
</organism>
<dbReference type="GO" id="GO:0051537">
    <property type="term" value="F:2 iron, 2 sulfur cluster binding"/>
    <property type="evidence" value="ECO:0007669"/>
    <property type="project" value="UniProtKB-KW"/>
</dbReference>
<evidence type="ECO:0000256" key="2">
    <source>
        <dbReference type="ARBA" id="ARBA00022723"/>
    </source>
</evidence>
<dbReference type="EMBL" id="RKRA01000001">
    <property type="protein sequence ID" value="RPF26652.1"/>
    <property type="molecule type" value="Genomic_DNA"/>
</dbReference>
<comment type="caution">
    <text evidence="8">The sequence shown here is derived from an EMBL/GenBank/DDBJ whole genome shotgun (WGS) entry which is preliminary data.</text>
</comment>
<keyword evidence="9" id="KW-1185">Reference proteome</keyword>
<dbReference type="GO" id="GO:0005737">
    <property type="term" value="C:cytoplasm"/>
    <property type="evidence" value="ECO:0007669"/>
    <property type="project" value="TreeGrafter"/>
</dbReference>
<evidence type="ECO:0000256" key="3">
    <source>
        <dbReference type="ARBA" id="ARBA00023004"/>
    </source>
</evidence>
<dbReference type="Gene3D" id="2.102.10.10">
    <property type="entry name" value="Rieske [2Fe-2S] iron-sulphur domain"/>
    <property type="match status" value="1"/>
</dbReference>
<dbReference type="GO" id="GO:0046872">
    <property type="term" value="F:metal ion binding"/>
    <property type="evidence" value="ECO:0007669"/>
    <property type="project" value="UniProtKB-KW"/>
</dbReference>
<dbReference type="GO" id="GO:0004497">
    <property type="term" value="F:monooxygenase activity"/>
    <property type="evidence" value="ECO:0007669"/>
    <property type="project" value="UniProtKB-ARBA"/>
</dbReference>
<evidence type="ECO:0000256" key="4">
    <source>
        <dbReference type="ARBA" id="ARBA00023014"/>
    </source>
</evidence>
<dbReference type="PANTHER" id="PTHR13847">
    <property type="entry name" value="SARCOSINE DEHYDROGENASE-RELATED"/>
    <property type="match status" value="1"/>
</dbReference>
<feature type="domain" description="Rieske" evidence="7">
    <location>
        <begin position="423"/>
        <end position="504"/>
    </location>
</feature>
<dbReference type="SUPFAM" id="SSF51905">
    <property type="entry name" value="FAD/NAD(P)-binding domain"/>
    <property type="match status" value="1"/>
</dbReference>
<evidence type="ECO:0000256" key="1">
    <source>
        <dbReference type="ARBA" id="ARBA00022714"/>
    </source>
</evidence>
<sequence length="519" mass="54941">MDLDGHTSLWLDRPDRPAFPPLPPGRTVDVLVVGGGLTGLTTALLLARAGADVAVVEARRLGVVTTGNSTGKVTLLQGTKLSRLARRHSTATIQAYVDANAEGQQWLLRYCADHDVPVERRAALTFAWGEEGRDAAAAEYDAAHNAGLAVEWVEEPDLPFATNGSVRLEDQAQLDTMDVVEALARDVERHGGEIFEGSRVTGVSSGSPCEVTVTTDDGDGGTREVRITAGRVVLATGTPILDRGGFFARLEPLRSYALALDVPGPLPEDMAISAEEPTRSLRTAPVTGGRKLVVGGQGHPVGRAVSPREHVLELTRWAAEHFPGARPTHVWSAQDYRGADLLPSVGPLLPGSDRVLVATGYDKWGLATGVAAGLAISGTILGGHLPWAHTVRTWRGAEIFGVDRAVRLNASVAARFAADWFSPRVHSSAVRPPEGQGRVELDGVRRVASSTVGGRTRRVSAVCTHRGGVVTWNDADCTWDCPLHGSRFDAAGRVLEGPATEPLPERRDVPGQSAGPGGT</sequence>
<dbReference type="PRINTS" id="PR00162">
    <property type="entry name" value="RIESKE"/>
</dbReference>
<dbReference type="GO" id="GO:0016020">
    <property type="term" value="C:membrane"/>
    <property type="evidence" value="ECO:0007669"/>
    <property type="project" value="InterPro"/>
</dbReference>
<accession>A0A3N4ZLT0</accession>
<dbReference type="InterPro" id="IPR036922">
    <property type="entry name" value="Rieske_2Fe-2S_sf"/>
</dbReference>
<dbReference type="AlphaFoldDB" id="A0A3N4ZLT0"/>
<dbReference type="Gene3D" id="3.30.9.10">
    <property type="entry name" value="D-Amino Acid Oxidase, subunit A, domain 2"/>
    <property type="match status" value="1"/>
</dbReference>
<keyword evidence="4" id="KW-0411">Iron-sulfur</keyword>
<dbReference type="OrthoDB" id="9767869at2"/>
<dbReference type="Gene3D" id="3.50.50.60">
    <property type="entry name" value="FAD/NAD(P)-binding domain"/>
    <property type="match status" value="1"/>
</dbReference>
<keyword evidence="2" id="KW-0479">Metal-binding</keyword>
<dbReference type="InterPro" id="IPR017941">
    <property type="entry name" value="Rieske_2Fe-2S"/>
</dbReference>
<evidence type="ECO:0000256" key="5">
    <source>
        <dbReference type="ARBA" id="ARBA00023157"/>
    </source>
</evidence>
<feature type="region of interest" description="Disordered" evidence="6">
    <location>
        <begin position="496"/>
        <end position="519"/>
    </location>
</feature>
<keyword evidence="3" id="KW-0408">Iron</keyword>
<dbReference type="InterPro" id="IPR005805">
    <property type="entry name" value="Rieske_Fe-S_prot_C"/>
</dbReference>
<dbReference type="Pfam" id="PF00355">
    <property type="entry name" value="Rieske"/>
    <property type="match status" value="1"/>
</dbReference>